<dbReference type="UniPathway" id="UPA00558"/>
<dbReference type="PATRIC" id="fig|1227360.4.peg.3134"/>
<keyword evidence="10" id="KW-1208">Phospholipid metabolism</keyword>
<dbReference type="eggNOG" id="COG0688">
    <property type="taxonomic scope" value="Bacteria"/>
</dbReference>
<dbReference type="EMBL" id="ASQA01000034">
    <property type="protein sequence ID" value="ETT82387.1"/>
    <property type="molecule type" value="Genomic_DNA"/>
</dbReference>
<sequence>MMKEKLYQKAIELTNGKWSSVLLKRFTTSAISKKIIPSYIDIYDIETGEVSKNMQSFTSLHDFFTRKLVSEARPIDHNPEMYVSPVDAKIESFGTIENNTSFFVKGKTYDLVDLLGKEEHAKTFENGQYIVFYLSPRDYHRIHSPIDGKVVRQYTLGAKSYPVNGTGLTYGNKPISGNYRSVTELKTSSGAHCEVIKVGAMFVNSIQLTNTSDTWEKGEEVGYFTFGSTVVMIFEKNRAAFLENVVKDGRIRVGEAFAHML</sequence>
<evidence type="ECO:0000256" key="6">
    <source>
        <dbReference type="ARBA" id="ARBA00023098"/>
    </source>
</evidence>
<evidence type="ECO:0000256" key="5">
    <source>
        <dbReference type="ARBA" id="ARBA00022793"/>
    </source>
</evidence>
<evidence type="ECO:0000256" key="8">
    <source>
        <dbReference type="ARBA" id="ARBA00023209"/>
    </source>
</evidence>
<dbReference type="NCBIfam" id="TIGR00163">
    <property type="entry name" value="PS_decarb"/>
    <property type="match status" value="1"/>
</dbReference>
<evidence type="ECO:0000313" key="14">
    <source>
        <dbReference type="Proteomes" id="UP000019062"/>
    </source>
</evidence>
<dbReference type="InterPro" id="IPR003817">
    <property type="entry name" value="PS_Dcarbxylase"/>
</dbReference>
<evidence type="ECO:0000256" key="9">
    <source>
        <dbReference type="ARBA" id="ARBA00023239"/>
    </source>
</evidence>
<evidence type="ECO:0000256" key="11">
    <source>
        <dbReference type="ARBA" id="ARBA00023317"/>
    </source>
</evidence>
<dbReference type="PANTHER" id="PTHR10067:SF6">
    <property type="entry name" value="PHOSPHATIDYLSERINE DECARBOXYLASE PROENZYME, MITOCHONDRIAL"/>
    <property type="match status" value="1"/>
</dbReference>
<protein>
    <recommendedName>
        <fullName evidence="3">phosphatidylserine decarboxylase</fullName>
        <ecNumber evidence="3">4.1.1.65</ecNumber>
    </recommendedName>
</protein>
<keyword evidence="14" id="KW-1185">Reference proteome</keyword>
<dbReference type="GO" id="GO:0006646">
    <property type="term" value="P:phosphatidylethanolamine biosynthetic process"/>
    <property type="evidence" value="ECO:0007669"/>
    <property type="project" value="UniProtKB-UniPathway"/>
</dbReference>
<evidence type="ECO:0000256" key="3">
    <source>
        <dbReference type="ARBA" id="ARBA00012243"/>
    </source>
</evidence>
<evidence type="ECO:0000256" key="7">
    <source>
        <dbReference type="ARBA" id="ARBA00023145"/>
    </source>
</evidence>
<evidence type="ECO:0000256" key="10">
    <source>
        <dbReference type="ARBA" id="ARBA00023264"/>
    </source>
</evidence>
<name>W4EQV4_9BACL</name>
<keyword evidence="5" id="KW-0210">Decarboxylase</keyword>
<organism evidence="13 14">
    <name type="scientific">Viridibacillus arenosi FSL R5-213</name>
    <dbReference type="NCBI Taxonomy" id="1227360"/>
    <lineage>
        <taxon>Bacteria</taxon>
        <taxon>Bacillati</taxon>
        <taxon>Bacillota</taxon>
        <taxon>Bacilli</taxon>
        <taxon>Bacillales</taxon>
        <taxon>Caryophanaceae</taxon>
        <taxon>Viridibacillus</taxon>
    </lineage>
</organism>
<gene>
    <name evidence="13" type="ORF">C176_15392</name>
</gene>
<keyword evidence="8" id="KW-0594">Phospholipid biosynthesis</keyword>
<proteinExistence type="predicted"/>
<evidence type="ECO:0000313" key="13">
    <source>
        <dbReference type="EMBL" id="ETT82387.1"/>
    </source>
</evidence>
<dbReference type="Proteomes" id="UP000019062">
    <property type="component" value="Unassembled WGS sequence"/>
</dbReference>
<evidence type="ECO:0000256" key="12">
    <source>
        <dbReference type="ARBA" id="ARBA00024326"/>
    </source>
</evidence>
<comment type="pathway">
    <text evidence="2">Lipid metabolism.</text>
</comment>
<evidence type="ECO:0000256" key="2">
    <source>
        <dbReference type="ARBA" id="ARBA00005189"/>
    </source>
</evidence>
<dbReference type="PANTHER" id="PTHR10067">
    <property type="entry name" value="PHOSPHATIDYLSERINE DECARBOXYLASE"/>
    <property type="match status" value="1"/>
</dbReference>
<dbReference type="EC" id="4.1.1.65" evidence="3"/>
<comment type="caution">
    <text evidence="13">The sequence shown here is derived from an EMBL/GenBank/DDBJ whole genome shotgun (WGS) entry which is preliminary data.</text>
</comment>
<dbReference type="InterPro" id="IPR033177">
    <property type="entry name" value="PSD-B"/>
</dbReference>
<dbReference type="Pfam" id="PF02666">
    <property type="entry name" value="PS_Dcarbxylase"/>
    <property type="match status" value="1"/>
</dbReference>
<comment type="pathway">
    <text evidence="12">Phospholipid metabolism; phosphatidylethanolamine biosynthesis.</text>
</comment>
<evidence type="ECO:0000256" key="1">
    <source>
        <dbReference type="ARBA" id="ARBA00001928"/>
    </source>
</evidence>
<keyword evidence="7" id="KW-0865">Zymogen</keyword>
<dbReference type="AlphaFoldDB" id="W4EQV4"/>
<dbReference type="NCBIfam" id="NF002853">
    <property type="entry name" value="PRK03140.1"/>
    <property type="match status" value="1"/>
</dbReference>
<keyword evidence="4" id="KW-0444">Lipid biosynthesis</keyword>
<reference evidence="13 14" key="1">
    <citation type="journal article" date="2014" name="BMC Genomics">
        <title>Genomic comparison of sporeforming bacilli isolated from milk.</title>
        <authorList>
            <person name="Moreno Switt A.I."/>
            <person name="Andrus A.D."/>
            <person name="Ranieri M.L."/>
            <person name="Orsi R.H."/>
            <person name="Ivy R."/>
            <person name="den Bakker H.C."/>
            <person name="Martin N.H."/>
            <person name="Wiedmann M."/>
            <person name="Boor K.J."/>
        </authorList>
    </citation>
    <scope>NUCLEOTIDE SEQUENCE [LARGE SCALE GENOMIC DNA]</scope>
    <source>
        <strain evidence="13 14">FSL R5-213</strain>
    </source>
</reference>
<keyword evidence="11" id="KW-0670">Pyruvate</keyword>
<keyword evidence="6" id="KW-0443">Lipid metabolism</keyword>
<accession>W4EQV4</accession>
<evidence type="ECO:0000256" key="4">
    <source>
        <dbReference type="ARBA" id="ARBA00022516"/>
    </source>
</evidence>
<comment type="cofactor">
    <cofactor evidence="1">
        <name>pyruvate</name>
        <dbReference type="ChEBI" id="CHEBI:15361"/>
    </cofactor>
</comment>
<keyword evidence="9" id="KW-0456">Lyase</keyword>
<dbReference type="GO" id="GO:0004609">
    <property type="term" value="F:phosphatidylserine decarboxylase activity"/>
    <property type="evidence" value="ECO:0007669"/>
    <property type="project" value="UniProtKB-EC"/>
</dbReference>